<dbReference type="NCBIfam" id="TIGR02532">
    <property type="entry name" value="IV_pilin_GFxxxE"/>
    <property type="match status" value="1"/>
</dbReference>
<dbReference type="AlphaFoldDB" id="A0A9J9QB70"/>
<dbReference type="GO" id="GO:0009289">
    <property type="term" value="C:pilus"/>
    <property type="evidence" value="ECO:0007669"/>
    <property type="project" value="InterPro"/>
</dbReference>
<keyword evidence="3" id="KW-0281">Fimbrium</keyword>
<name>A0A9J9QB70_ACIET</name>
<dbReference type="SUPFAM" id="SSF54523">
    <property type="entry name" value="Pili subunits"/>
    <property type="match status" value="1"/>
</dbReference>
<feature type="transmembrane region" description="Helical" evidence="4">
    <location>
        <begin position="12"/>
        <end position="32"/>
    </location>
</feature>
<keyword evidence="4" id="KW-0472">Membrane</keyword>
<dbReference type="GO" id="GO:0007155">
    <property type="term" value="P:cell adhesion"/>
    <property type="evidence" value="ECO:0007669"/>
    <property type="project" value="InterPro"/>
</dbReference>
<dbReference type="Pfam" id="PF00114">
    <property type="entry name" value="Pilin"/>
    <property type="match status" value="1"/>
</dbReference>
<evidence type="ECO:0000256" key="2">
    <source>
        <dbReference type="ARBA" id="ARBA00022481"/>
    </source>
</evidence>
<dbReference type="InterPro" id="IPR012902">
    <property type="entry name" value="N_methyl_site"/>
</dbReference>
<sequence>MKRTLQQGFTLIELMIVVAIIGILAAVALPAYQDYTKRARVSEGLVQAGAAKQNVADILAKGAVAADARGYGSGYVPPTLSDNVLGPLTAPNPATYDNAAAAIQSGIRIEPATGEITIPYSTRIEPAASNLLVLVPYLGAATGTTEANLPVATAAFTPPSDAIKWKCRAAGATSPFAVALTNAPTLPQKLAPAECR</sequence>
<keyword evidence="4" id="KW-1133">Transmembrane helix</keyword>
<dbReference type="Pfam" id="PF07963">
    <property type="entry name" value="N_methyl"/>
    <property type="match status" value="1"/>
</dbReference>
<evidence type="ECO:0000313" key="6">
    <source>
        <dbReference type="Proteomes" id="UP000000450"/>
    </source>
</evidence>
<dbReference type="RefSeq" id="WP_015914602.1">
    <property type="nucleotide sequence ID" value="NC_011992.1"/>
</dbReference>
<dbReference type="EMBL" id="CP001392">
    <property type="protein sequence ID" value="ACM34814.1"/>
    <property type="molecule type" value="Genomic_DNA"/>
</dbReference>
<dbReference type="PROSITE" id="PS00409">
    <property type="entry name" value="PROKAR_NTER_METHYL"/>
    <property type="match status" value="1"/>
</dbReference>
<accession>A0A9J9QB70</accession>
<keyword evidence="2" id="KW-0488">Methylation</keyword>
<evidence type="ECO:0000256" key="4">
    <source>
        <dbReference type="SAM" id="Phobius"/>
    </source>
</evidence>
<reference evidence="5 6" key="1">
    <citation type="journal article" date="2010" name="J. Bacteriol.">
        <title>Completed genome sequence of the anaerobic iron-oxidizing bacterium Acidovorax ebreus strain TPSY.</title>
        <authorList>
            <person name="Byrne-Bailey K.G."/>
            <person name="Weber K.A."/>
            <person name="Chair A.H."/>
            <person name="Bose S."/>
            <person name="Knox T."/>
            <person name="Spanbauer T.L."/>
            <person name="Chertkov O."/>
            <person name="Coates J.D."/>
        </authorList>
    </citation>
    <scope>NUCLEOTIDE SEQUENCE [LARGE SCALE GENOMIC DNA]</scope>
    <source>
        <strain evidence="5 6">TPSY</strain>
    </source>
</reference>
<organism evidence="5 6">
    <name type="scientific">Acidovorax ebreus (strain TPSY)</name>
    <name type="common">Diaphorobacter sp. (strain TPSY)</name>
    <dbReference type="NCBI Taxonomy" id="535289"/>
    <lineage>
        <taxon>Bacteria</taxon>
        <taxon>Pseudomonadati</taxon>
        <taxon>Pseudomonadota</taxon>
        <taxon>Betaproteobacteria</taxon>
        <taxon>Burkholderiales</taxon>
        <taxon>Comamonadaceae</taxon>
        <taxon>Diaphorobacter</taxon>
    </lineage>
</organism>
<keyword evidence="4" id="KW-0812">Transmembrane</keyword>
<dbReference type="InterPro" id="IPR001082">
    <property type="entry name" value="Pilin"/>
</dbReference>
<keyword evidence="6" id="KW-1185">Reference proteome</keyword>
<dbReference type="PANTHER" id="PTHR30093:SF34">
    <property type="entry name" value="PREPILIN PEPTIDASE-DEPENDENT PROTEIN D"/>
    <property type="match status" value="1"/>
</dbReference>
<dbReference type="PANTHER" id="PTHR30093">
    <property type="entry name" value="GENERAL SECRETION PATHWAY PROTEIN G"/>
    <property type="match status" value="1"/>
</dbReference>
<evidence type="ECO:0000313" key="5">
    <source>
        <dbReference type="EMBL" id="ACM34814.1"/>
    </source>
</evidence>
<dbReference type="Gene3D" id="3.30.700.10">
    <property type="entry name" value="Glycoprotein, Type 4 Pilin"/>
    <property type="match status" value="1"/>
</dbReference>
<comment type="similarity">
    <text evidence="1 3">Belongs to the N-Me-Phe pilin family.</text>
</comment>
<dbReference type="Proteomes" id="UP000000450">
    <property type="component" value="Chromosome"/>
</dbReference>
<evidence type="ECO:0000256" key="3">
    <source>
        <dbReference type="RuleBase" id="RU000389"/>
    </source>
</evidence>
<evidence type="ECO:0000256" key="1">
    <source>
        <dbReference type="ARBA" id="ARBA00005233"/>
    </source>
</evidence>
<protein>
    <submittedName>
        <fullName evidence="5">Fgenesh4_pg.C_scaffold_2883000002</fullName>
    </submittedName>
</protein>
<gene>
    <name evidence="5" type="ordered locus">Dtpsy_3387</name>
</gene>
<proteinExistence type="inferred from homology"/>
<dbReference type="KEGG" id="dia:Dtpsy_3387"/>
<dbReference type="InterPro" id="IPR045584">
    <property type="entry name" value="Pilin-like"/>
</dbReference>